<keyword evidence="2" id="KW-1185">Reference proteome</keyword>
<proteinExistence type="predicted"/>
<evidence type="ECO:0000313" key="1">
    <source>
        <dbReference type="EMBL" id="PHN06415.1"/>
    </source>
</evidence>
<gene>
    <name evidence="1" type="ORF">CRP01_12665</name>
</gene>
<dbReference type="AlphaFoldDB" id="A0A2D0ND50"/>
<evidence type="ECO:0000313" key="2">
    <source>
        <dbReference type="Proteomes" id="UP000223913"/>
    </source>
</evidence>
<dbReference type="EMBL" id="PDUD01000018">
    <property type="protein sequence ID" value="PHN06415.1"/>
    <property type="molecule type" value="Genomic_DNA"/>
</dbReference>
<name>A0A2D0ND50_FLAN2</name>
<dbReference type="PROSITE" id="PS51257">
    <property type="entry name" value="PROKAR_LIPOPROTEIN"/>
    <property type="match status" value="1"/>
</dbReference>
<reference evidence="1 2" key="1">
    <citation type="submission" date="2017-10" db="EMBL/GenBank/DDBJ databases">
        <title>The draft genome sequence of Lewinella nigricans NBRC 102662.</title>
        <authorList>
            <person name="Wang K."/>
        </authorList>
    </citation>
    <scope>NUCLEOTIDE SEQUENCE [LARGE SCALE GENOMIC DNA]</scope>
    <source>
        <strain evidence="1 2">NBRC 102662</strain>
    </source>
</reference>
<protein>
    <recommendedName>
        <fullName evidence="3">Lipoprotein</fullName>
    </recommendedName>
</protein>
<organism evidence="1 2">
    <name type="scientific">Flavilitoribacter nigricans (strain ATCC 23147 / DSM 23189 / NBRC 102662 / NCIMB 1420 / SS-2)</name>
    <name type="common">Lewinella nigricans</name>
    <dbReference type="NCBI Taxonomy" id="1122177"/>
    <lineage>
        <taxon>Bacteria</taxon>
        <taxon>Pseudomonadati</taxon>
        <taxon>Bacteroidota</taxon>
        <taxon>Saprospiria</taxon>
        <taxon>Saprospirales</taxon>
        <taxon>Lewinellaceae</taxon>
        <taxon>Flavilitoribacter</taxon>
    </lineage>
</organism>
<dbReference type="Proteomes" id="UP000223913">
    <property type="component" value="Unassembled WGS sequence"/>
</dbReference>
<comment type="caution">
    <text evidence="1">The sequence shown here is derived from an EMBL/GenBank/DDBJ whole genome shotgun (WGS) entry which is preliminary data.</text>
</comment>
<sequence length="108" mass="12276">MLMNRLLLYLGFAAAVMIIGCQKEKSATADEEWQEASLIGRDYTLCACCGGWFIKVDQDTVRAFQLPDTFEIDPEPNFPLAVDLRYEPLTGPCQDFGNLIKIQEIRKR</sequence>
<accession>A0A2D0ND50</accession>
<evidence type="ECO:0008006" key="3">
    <source>
        <dbReference type="Google" id="ProtNLM"/>
    </source>
</evidence>